<protein>
    <recommendedName>
        <fullName evidence="3">histidine kinase</fullName>
        <ecNumber evidence="3">2.7.13.3</ecNumber>
    </recommendedName>
</protein>
<reference evidence="14 15" key="1">
    <citation type="submission" date="2019-08" db="EMBL/GenBank/DDBJ databases">
        <title>Genomic characterization of a novel candidate phylum (ARYD3) from a high temperature, high salinity tertiary oil reservoir in north central Oklahoma, USA.</title>
        <authorList>
            <person name="Youssef N.H."/>
            <person name="Yadav A."/>
            <person name="Elshahed M.S."/>
        </authorList>
    </citation>
    <scope>NUCLEOTIDE SEQUENCE [LARGE SCALE GENOMIC DNA]</scope>
    <source>
        <strain evidence="14">ARYD1</strain>
    </source>
</reference>
<dbReference type="InterPro" id="IPR001610">
    <property type="entry name" value="PAC"/>
</dbReference>
<evidence type="ECO:0000256" key="8">
    <source>
        <dbReference type="ARBA" id="ARBA00022989"/>
    </source>
</evidence>
<dbReference type="PANTHER" id="PTHR43304">
    <property type="entry name" value="PHYTOCHROME-LIKE PROTEIN CPH1"/>
    <property type="match status" value="1"/>
</dbReference>
<evidence type="ECO:0000256" key="9">
    <source>
        <dbReference type="ARBA" id="ARBA00023136"/>
    </source>
</evidence>
<feature type="domain" description="PAS" evidence="11">
    <location>
        <begin position="287"/>
        <end position="357"/>
    </location>
</feature>
<keyword evidence="8" id="KW-1133">Transmembrane helix</keyword>
<feature type="coiled-coil region" evidence="10">
    <location>
        <begin position="535"/>
        <end position="594"/>
    </location>
</feature>
<dbReference type="PROSITE" id="PS50113">
    <property type="entry name" value="PAC"/>
    <property type="match status" value="2"/>
</dbReference>
<keyword evidence="4" id="KW-0597">Phosphoprotein</keyword>
<dbReference type="NCBIfam" id="TIGR00229">
    <property type="entry name" value="sensory_box"/>
    <property type="match status" value="2"/>
</dbReference>
<evidence type="ECO:0000256" key="4">
    <source>
        <dbReference type="ARBA" id="ARBA00022553"/>
    </source>
</evidence>
<name>A0A5D0MJG6_FLESI</name>
<evidence type="ECO:0000313" key="15">
    <source>
        <dbReference type="Proteomes" id="UP000323337"/>
    </source>
</evidence>
<dbReference type="SMART" id="SM01079">
    <property type="entry name" value="CHASE"/>
    <property type="match status" value="1"/>
</dbReference>
<keyword evidence="6" id="KW-0812">Transmembrane</keyword>
<evidence type="ECO:0000259" key="11">
    <source>
        <dbReference type="PROSITE" id="PS50112"/>
    </source>
</evidence>
<dbReference type="PROSITE" id="PS50112">
    <property type="entry name" value="PAS"/>
    <property type="match status" value="1"/>
</dbReference>
<keyword evidence="5" id="KW-0808">Transferase</keyword>
<keyword evidence="9" id="KW-0472">Membrane</keyword>
<feature type="domain" description="PAC" evidence="12">
    <location>
        <begin position="492"/>
        <end position="544"/>
    </location>
</feature>
<dbReference type="EMBL" id="VSIV01000098">
    <property type="protein sequence ID" value="TYB33837.1"/>
    <property type="molecule type" value="Genomic_DNA"/>
</dbReference>
<dbReference type="InterPro" id="IPR013655">
    <property type="entry name" value="PAS_fold_3"/>
</dbReference>
<evidence type="ECO:0000256" key="10">
    <source>
        <dbReference type="SAM" id="Coils"/>
    </source>
</evidence>
<sequence>MYKKFILFALCLLGFFLLFLIDRWQVSQWHYGKSLELQNELHVFKNNLKDSIDNRFNALKSLSALFVLNQDTSADEFSYFASLLMEYNPPIRALQYADENTKVKYVYPPKGNEITIKKPMILKSDPKRAFYVKKAIESKEATIQGPFNLRQGGRGVVVREPVFKNNNFLGLTIGVYDFPLLITEALEDMKLTEFVFRVKNENGETLWKSGEMKRNPADTFMRLRNISWTISAGWKKANVFPLRIRVTTWGLGLGFLLSLIYILKSFYSKESELQKQIDEKTDELKKNEERFRSIVENAPDPIFIQKDGKFIYLNPAACRLLGVESPSKIIDEPVLNYCHPDFYEEALERMKALSEKGESVHEHFEQKLLRADGTQIWVETAGEPVEYDNKLCGLVFVRDITDRKEAEKALVESEERFVRIANTIPGVLYDYYRRPDGTSKFLYISPQCREIFECETEEVIQNPSLLWDMVYAEDINYLLEEDKKANAGGNYFQAEVRIVPPSGVTKWIQLTARTDQTDENKPKIWSGVILDITQRKEAEKELYEIKNNLEKEVEEKTRELKERVEELEHFRDVTVEREMRMHELREEIKRLKKNE</sequence>
<evidence type="ECO:0000256" key="7">
    <source>
        <dbReference type="ARBA" id="ARBA00022777"/>
    </source>
</evidence>
<dbReference type="InterPro" id="IPR035965">
    <property type="entry name" value="PAS-like_dom_sf"/>
</dbReference>
<proteinExistence type="predicted"/>
<evidence type="ECO:0000259" key="12">
    <source>
        <dbReference type="PROSITE" id="PS50113"/>
    </source>
</evidence>
<dbReference type="GO" id="GO:0004673">
    <property type="term" value="F:protein histidine kinase activity"/>
    <property type="evidence" value="ECO:0007669"/>
    <property type="project" value="UniProtKB-EC"/>
</dbReference>
<gene>
    <name evidence="14" type="ORF">FXF49_04255</name>
</gene>
<feature type="coiled-coil region" evidence="10">
    <location>
        <begin position="270"/>
        <end position="297"/>
    </location>
</feature>
<dbReference type="AlphaFoldDB" id="A0A5D0MJG6"/>
<dbReference type="PROSITE" id="PS50839">
    <property type="entry name" value="CHASE"/>
    <property type="match status" value="1"/>
</dbReference>
<dbReference type="CDD" id="cd18773">
    <property type="entry name" value="PDC1_HK_sensor"/>
    <property type="match status" value="1"/>
</dbReference>
<comment type="caution">
    <text evidence="14">The sequence shown here is derived from an EMBL/GenBank/DDBJ whole genome shotgun (WGS) entry which is preliminary data.</text>
</comment>
<dbReference type="PANTHER" id="PTHR43304:SF1">
    <property type="entry name" value="PAC DOMAIN-CONTAINING PROTEIN"/>
    <property type="match status" value="1"/>
</dbReference>
<evidence type="ECO:0000256" key="2">
    <source>
        <dbReference type="ARBA" id="ARBA00004370"/>
    </source>
</evidence>
<evidence type="ECO:0000256" key="1">
    <source>
        <dbReference type="ARBA" id="ARBA00000085"/>
    </source>
</evidence>
<dbReference type="InterPro" id="IPR000014">
    <property type="entry name" value="PAS"/>
</dbReference>
<dbReference type="RefSeq" id="WP_303700660.1">
    <property type="nucleotide sequence ID" value="NZ_VSIV01000098.1"/>
</dbReference>
<evidence type="ECO:0000256" key="5">
    <source>
        <dbReference type="ARBA" id="ARBA00022679"/>
    </source>
</evidence>
<dbReference type="Gene3D" id="3.30.450.20">
    <property type="entry name" value="PAS domain"/>
    <property type="match status" value="2"/>
</dbReference>
<dbReference type="Pfam" id="PF13426">
    <property type="entry name" value="PAS_9"/>
    <property type="match status" value="1"/>
</dbReference>
<feature type="domain" description="CHASE" evidence="13">
    <location>
        <begin position="103"/>
        <end position="189"/>
    </location>
</feature>
<dbReference type="Gene3D" id="3.30.450.350">
    <property type="entry name" value="CHASE domain"/>
    <property type="match status" value="1"/>
</dbReference>
<dbReference type="InterPro" id="IPR000700">
    <property type="entry name" value="PAS-assoc_C"/>
</dbReference>
<dbReference type="Pfam" id="PF08447">
    <property type="entry name" value="PAS_3"/>
    <property type="match status" value="1"/>
</dbReference>
<organism evidence="14 15">
    <name type="scientific">Flexistipes sinusarabici</name>
    <dbReference type="NCBI Taxonomy" id="2352"/>
    <lineage>
        <taxon>Bacteria</taxon>
        <taxon>Pseudomonadati</taxon>
        <taxon>Deferribacterota</taxon>
        <taxon>Deferribacteres</taxon>
        <taxon>Deferribacterales</taxon>
        <taxon>Flexistipitaceae</taxon>
        <taxon>Flexistipes</taxon>
    </lineage>
</organism>
<accession>A0A5D0MJG6</accession>
<evidence type="ECO:0000313" key="14">
    <source>
        <dbReference type="EMBL" id="TYB33837.1"/>
    </source>
</evidence>
<dbReference type="InterPro" id="IPR042240">
    <property type="entry name" value="CHASE_sf"/>
</dbReference>
<comment type="catalytic activity">
    <reaction evidence="1">
        <text>ATP + protein L-histidine = ADP + protein N-phospho-L-histidine.</text>
        <dbReference type="EC" id="2.7.13.3"/>
    </reaction>
</comment>
<dbReference type="InterPro" id="IPR006189">
    <property type="entry name" value="CHASE_dom"/>
</dbReference>
<dbReference type="EC" id="2.7.13.3" evidence="3"/>
<feature type="domain" description="PAC" evidence="12">
    <location>
        <begin position="362"/>
        <end position="412"/>
    </location>
</feature>
<keyword evidence="10" id="KW-0175">Coiled coil</keyword>
<dbReference type="SMART" id="SM00091">
    <property type="entry name" value="PAS"/>
    <property type="match status" value="2"/>
</dbReference>
<dbReference type="GO" id="GO:0016020">
    <property type="term" value="C:membrane"/>
    <property type="evidence" value="ECO:0007669"/>
    <property type="project" value="UniProtKB-SubCell"/>
</dbReference>
<evidence type="ECO:0000259" key="13">
    <source>
        <dbReference type="PROSITE" id="PS50839"/>
    </source>
</evidence>
<keyword evidence="7" id="KW-0418">Kinase</keyword>
<dbReference type="GO" id="GO:0007165">
    <property type="term" value="P:signal transduction"/>
    <property type="evidence" value="ECO:0007669"/>
    <property type="project" value="UniProtKB-ARBA"/>
</dbReference>
<evidence type="ECO:0000256" key="6">
    <source>
        <dbReference type="ARBA" id="ARBA00022692"/>
    </source>
</evidence>
<evidence type="ECO:0000256" key="3">
    <source>
        <dbReference type="ARBA" id="ARBA00012438"/>
    </source>
</evidence>
<comment type="subcellular location">
    <subcellularLocation>
        <location evidence="2">Membrane</location>
    </subcellularLocation>
</comment>
<dbReference type="Pfam" id="PF03924">
    <property type="entry name" value="CHASE"/>
    <property type="match status" value="1"/>
</dbReference>
<dbReference type="SMART" id="SM00086">
    <property type="entry name" value="PAC"/>
    <property type="match status" value="2"/>
</dbReference>
<dbReference type="InterPro" id="IPR052162">
    <property type="entry name" value="Sensor_kinase/Photoreceptor"/>
</dbReference>
<dbReference type="SUPFAM" id="SSF55785">
    <property type="entry name" value="PYP-like sensor domain (PAS domain)"/>
    <property type="match status" value="2"/>
</dbReference>
<dbReference type="CDD" id="cd00130">
    <property type="entry name" value="PAS"/>
    <property type="match status" value="2"/>
</dbReference>
<dbReference type="Proteomes" id="UP000323337">
    <property type="component" value="Unassembled WGS sequence"/>
</dbReference>